<reference evidence="3" key="1">
    <citation type="journal article" date="2023" name="G3 (Bethesda)">
        <title>A reference genome for the long-term kleptoplast-retaining sea slug Elysia crispata morphotype clarki.</title>
        <authorList>
            <person name="Eastman K.E."/>
            <person name="Pendleton A.L."/>
            <person name="Shaikh M.A."/>
            <person name="Suttiyut T."/>
            <person name="Ogas R."/>
            <person name="Tomko P."/>
            <person name="Gavelis G."/>
            <person name="Widhalm J.R."/>
            <person name="Wisecaver J.H."/>
        </authorList>
    </citation>
    <scope>NUCLEOTIDE SEQUENCE</scope>
    <source>
        <strain evidence="3">ECLA1</strain>
    </source>
</reference>
<dbReference type="EMBL" id="JAWDGP010002415">
    <property type="protein sequence ID" value="KAK3783378.1"/>
    <property type="molecule type" value="Genomic_DNA"/>
</dbReference>
<name>A0AAE1A9B6_9GAST</name>
<accession>A0AAE1A9B6</accession>
<proteinExistence type="predicted"/>
<evidence type="ECO:0000256" key="1">
    <source>
        <dbReference type="SAM" id="MobiDB-lite"/>
    </source>
</evidence>
<feature type="chain" id="PRO_5042110970" description="Secreted protein" evidence="2">
    <location>
        <begin position="17"/>
        <end position="121"/>
    </location>
</feature>
<dbReference type="AlphaFoldDB" id="A0AAE1A9B6"/>
<feature type="compositionally biased region" description="Basic residues" evidence="1">
    <location>
        <begin position="77"/>
        <end position="86"/>
    </location>
</feature>
<keyword evidence="4" id="KW-1185">Reference proteome</keyword>
<sequence>MLSSLWLAVLSGRAMSNEPSEDLNCERERMMFPSQASINKILMFGTLRYIAGYTKSGRHGIAKSHERSESGSTGSKSRQRTGKKIKSQTEVKRVMVDQGQKLQLLARKIHAMPCHDISQDQ</sequence>
<organism evidence="3 4">
    <name type="scientific">Elysia crispata</name>
    <name type="common">lettuce slug</name>
    <dbReference type="NCBI Taxonomy" id="231223"/>
    <lineage>
        <taxon>Eukaryota</taxon>
        <taxon>Metazoa</taxon>
        <taxon>Spiralia</taxon>
        <taxon>Lophotrochozoa</taxon>
        <taxon>Mollusca</taxon>
        <taxon>Gastropoda</taxon>
        <taxon>Heterobranchia</taxon>
        <taxon>Euthyneura</taxon>
        <taxon>Panpulmonata</taxon>
        <taxon>Sacoglossa</taxon>
        <taxon>Placobranchoidea</taxon>
        <taxon>Plakobranchidae</taxon>
        <taxon>Elysia</taxon>
    </lineage>
</organism>
<evidence type="ECO:0008006" key="5">
    <source>
        <dbReference type="Google" id="ProtNLM"/>
    </source>
</evidence>
<evidence type="ECO:0000313" key="4">
    <source>
        <dbReference type="Proteomes" id="UP001283361"/>
    </source>
</evidence>
<evidence type="ECO:0000256" key="2">
    <source>
        <dbReference type="SAM" id="SignalP"/>
    </source>
</evidence>
<feature type="signal peptide" evidence="2">
    <location>
        <begin position="1"/>
        <end position="16"/>
    </location>
</feature>
<evidence type="ECO:0000313" key="3">
    <source>
        <dbReference type="EMBL" id="KAK3783378.1"/>
    </source>
</evidence>
<gene>
    <name evidence="3" type="ORF">RRG08_047084</name>
</gene>
<feature type="region of interest" description="Disordered" evidence="1">
    <location>
        <begin position="58"/>
        <end position="91"/>
    </location>
</feature>
<keyword evidence="2" id="KW-0732">Signal</keyword>
<dbReference type="Proteomes" id="UP001283361">
    <property type="component" value="Unassembled WGS sequence"/>
</dbReference>
<comment type="caution">
    <text evidence="3">The sequence shown here is derived from an EMBL/GenBank/DDBJ whole genome shotgun (WGS) entry which is preliminary data.</text>
</comment>
<protein>
    <recommendedName>
        <fullName evidence="5">Secreted protein</fullName>
    </recommendedName>
</protein>